<evidence type="ECO:0000313" key="1">
    <source>
        <dbReference type="EMBL" id="KAH7945382.1"/>
    </source>
</evidence>
<comment type="caution">
    <text evidence="1">The sequence shown here is derived from an EMBL/GenBank/DDBJ whole genome shotgun (WGS) entry which is preliminary data.</text>
</comment>
<proteinExistence type="predicted"/>
<gene>
    <name evidence="1" type="ORF">HPB49_010295</name>
</gene>
<organism evidence="1 2">
    <name type="scientific">Dermacentor silvarum</name>
    <name type="common">Tick</name>
    <dbReference type="NCBI Taxonomy" id="543639"/>
    <lineage>
        <taxon>Eukaryota</taxon>
        <taxon>Metazoa</taxon>
        <taxon>Ecdysozoa</taxon>
        <taxon>Arthropoda</taxon>
        <taxon>Chelicerata</taxon>
        <taxon>Arachnida</taxon>
        <taxon>Acari</taxon>
        <taxon>Parasitiformes</taxon>
        <taxon>Ixodida</taxon>
        <taxon>Ixodoidea</taxon>
        <taxon>Ixodidae</taxon>
        <taxon>Rhipicephalinae</taxon>
        <taxon>Dermacentor</taxon>
    </lineage>
</organism>
<name>A0ACB8CKE3_DERSI</name>
<protein>
    <submittedName>
        <fullName evidence="1">Uncharacterized protein</fullName>
    </submittedName>
</protein>
<dbReference type="Proteomes" id="UP000821865">
    <property type="component" value="Chromosome 6"/>
</dbReference>
<reference evidence="1" key="1">
    <citation type="submission" date="2020-05" db="EMBL/GenBank/DDBJ databases">
        <title>Large-scale comparative analyses of tick genomes elucidate their genetic diversity and vector capacities.</title>
        <authorList>
            <person name="Jia N."/>
            <person name="Wang J."/>
            <person name="Shi W."/>
            <person name="Du L."/>
            <person name="Sun Y."/>
            <person name="Zhan W."/>
            <person name="Jiang J."/>
            <person name="Wang Q."/>
            <person name="Zhang B."/>
            <person name="Ji P."/>
            <person name="Sakyi L.B."/>
            <person name="Cui X."/>
            <person name="Yuan T."/>
            <person name="Jiang B."/>
            <person name="Yang W."/>
            <person name="Lam T.T.-Y."/>
            <person name="Chang Q."/>
            <person name="Ding S."/>
            <person name="Wang X."/>
            <person name="Zhu J."/>
            <person name="Ruan X."/>
            <person name="Zhao L."/>
            <person name="Wei J."/>
            <person name="Que T."/>
            <person name="Du C."/>
            <person name="Cheng J."/>
            <person name="Dai P."/>
            <person name="Han X."/>
            <person name="Huang E."/>
            <person name="Gao Y."/>
            <person name="Liu J."/>
            <person name="Shao H."/>
            <person name="Ye R."/>
            <person name="Li L."/>
            <person name="Wei W."/>
            <person name="Wang X."/>
            <person name="Wang C."/>
            <person name="Yang T."/>
            <person name="Huo Q."/>
            <person name="Li W."/>
            <person name="Guo W."/>
            <person name="Chen H."/>
            <person name="Zhou L."/>
            <person name="Ni X."/>
            <person name="Tian J."/>
            <person name="Zhou Y."/>
            <person name="Sheng Y."/>
            <person name="Liu T."/>
            <person name="Pan Y."/>
            <person name="Xia L."/>
            <person name="Li J."/>
            <person name="Zhao F."/>
            <person name="Cao W."/>
        </authorList>
    </citation>
    <scope>NUCLEOTIDE SEQUENCE</scope>
    <source>
        <strain evidence="1">Dsil-2018</strain>
    </source>
</reference>
<dbReference type="EMBL" id="CM023475">
    <property type="protein sequence ID" value="KAH7945382.1"/>
    <property type="molecule type" value="Genomic_DNA"/>
</dbReference>
<keyword evidence="2" id="KW-1185">Reference proteome</keyword>
<sequence length="180" mass="21022">MRRWKRNKLNKRFRARIEEITQEAQEYADKLATDNWLDICEHAGNNLHTIRAWSLFRTLLGQPKRKNHLEVFQLKKGIDWKTLAEQIADHFFPTATIIRSTQPLPVLADHTPSDPDRPFTMGELRIVINACKRQTAPGWDGITNKMLRNLPDTQLQYLLDTINQVWDTGNIPSAWKRGPR</sequence>
<accession>A0ACB8CKE3</accession>
<evidence type="ECO:0000313" key="2">
    <source>
        <dbReference type="Proteomes" id="UP000821865"/>
    </source>
</evidence>